<dbReference type="VEuPathDB" id="FungiDB:An18g01370"/>
<reference evidence="2" key="2">
    <citation type="submission" date="2025-08" db="UniProtKB">
        <authorList>
            <consortium name="RefSeq"/>
        </authorList>
    </citation>
    <scope>IDENTIFICATION</scope>
</reference>
<proteinExistence type="predicted"/>
<accession>A0AAJ8BYZ3</accession>
<sequence length="230" mass="25696">MYADDPLSLSALPRQVYSLIETFMVLLCGVCKTATLPLELLHIIGDRLRQKGVPLAPCTTVSRWWKDVFEAYIYIRVVVRSTKAELEAPLPGLDVLVVPTAAGTEIYVTKDQPAILTMREARGRRWNSPLVPTLGEEKVLSVGVDDNRPGAWKLLSQSLSQWFSSDQGPKYNRRFSDGTGVHDNTHILTNNNRIASLSLLDRMITMKLATKGKTRDPRTNSISLTEAPYQ</sequence>
<feature type="region of interest" description="Disordered" evidence="1">
    <location>
        <begin position="211"/>
        <end position="230"/>
    </location>
</feature>
<dbReference type="RefSeq" id="XP_059604981.1">
    <property type="nucleotide sequence ID" value="XM_059745589.1"/>
</dbReference>
<dbReference type="KEGG" id="ang:An18g01370"/>
<evidence type="ECO:0000256" key="1">
    <source>
        <dbReference type="SAM" id="MobiDB-lite"/>
    </source>
</evidence>
<reference evidence="2" key="1">
    <citation type="submission" date="2025-02" db="EMBL/GenBank/DDBJ databases">
        <authorList>
            <consortium name="NCBI Genome Project"/>
        </authorList>
    </citation>
    <scope>NUCLEOTIDE SEQUENCE</scope>
</reference>
<organism evidence="2">
    <name type="scientific">Aspergillus niger</name>
    <dbReference type="NCBI Taxonomy" id="5061"/>
    <lineage>
        <taxon>Eukaryota</taxon>
        <taxon>Fungi</taxon>
        <taxon>Dikarya</taxon>
        <taxon>Ascomycota</taxon>
        <taxon>Pezizomycotina</taxon>
        <taxon>Eurotiomycetes</taxon>
        <taxon>Eurotiomycetidae</taxon>
        <taxon>Eurotiales</taxon>
        <taxon>Aspergillaceae</taxon>
        <taxon>Aspergillus</taxon>
        <taxon>Aspergillus subgen. Circumdati</taxon>
    </lineage>
</organism>
<name>A0AAJ8BYZ3_ASPNG</name>
<dbReference type="AlphaFoldDB" id="A0AAJ8BYZ3"/>
<dbReference type="GeneID" id="84593640"/>
<gene>
    <name evidence="2" type="ORF">An18g01370</name>
</gene>
<protein>
    <submittedName>
        <fullName evidence="2">Uncharacterized protein</fullName>
    </submittedName>
</protein>
<evidence type="ECO:0000313" key="2">
    <source>
        <dbReference type="RefSeq" id="XP_059604981.1"/>
    </source>
</evidence>